<dbReference type="EMBL" id="GGEC01040860">
    <property type="protein sequence ID" value="MBX21344.1"/>
    <property type="molecule type" value="Transcribed_RNA"/>
</dbReference>
<organism evidence="1">
    <name type="scientific">Rhizophora mucronata</name>
    <name type="common">Asiatic mangrove</name>
    <dbReference type="NCBI Taxonomy" id="61149"/>
    <lineage>
        <taxon>Eukaryota</taxon>
        <taxon>Viridiplantae</taxon>
        <taxon>Streptophyta</taxon>
        <taxon>Embryophyta</taxon>
        <taxon>Tracheophyta</taxon>
        <taxon>Spermatophyta</taxon>
        <taxon>Magnoliopsida</taxon>
        <taxon>eudicotyledons</taxon>
        <taxon>Gunneridae</taxon>
        <taxon>Pentapetalae</taxon>
        <taxon>rosids</taxon>
        <taxon>fabids</taxon>
        <taxon>Malpighiales</taxon>
        <taxon>Rhizophoraceae</taxon>
        <taxon>Rhizophora</taxon>
    </lineage>
</organism>
<name>A0A2P2LTP7_RHIMU</name>
<evidence type="ECO:0000313" key="1">
    <source>
        <dbReference type="EMBL" id="MBX21344.1"/>
    </source>
</evidence>
<accession>A0A2P2LTP7</accession>
<protein>
    <submittedName>
        <fullName evidence="1">Uncharacterized protein</fullName>
    </submittedName>
</protein>
<sequence length="39" mass="4320">MNWIKSDSGSSSFDDSTCFFTSSIMKLASLRLPIAKYLA</sequence>
<reference evidence="1" key="1">
    <citation type="submission" date="2018-02" db="EMBL/GenBank/DDBJ databases">
        <title>Rhizophora mucronata_Transcriptome.</title>
        <authorList>
            <person name="Meera S.P."/>
            <person name="Sreeshan A."/>
            <person name="Augustine A."/>
        </authorList>
    </citation>
    <scope>NUCLEOTIDE SEQUENCE</scope>
    <source>
        <tissue evidence="1">Leaf</tissue>
    </source>
</reference>
<dbReference type="AlphaFoldDB" id="A0A2P2LTP7"/>
<proteinExistence type="predicted"/>